<dbReference type="AlphaFoldDB" id="A0A845AUF7"/>
<evidence type="ECO:0000313" key="2">
    <source>
        <dbReference type="Proteomes" id="UP000446786"/>
    </source>
</evidence>
<comment type="caution">
    <text evidence="1">The sequence shown here is derived from an EMBL/GenBank/DDBJ whole genome shotgun (WGS) entry which is preliminary data.</text>
</comment>
<organism evidence="1 2">
    <name type="scientific">Parerythrobacter jejuensis</name>
    <dbReference type="NCBI Taxonomy" id="795812"/>
    <lineage>
        <taxon>Bacteria</taxon>
        <taxon>Pseudomonadati</taxon>
        <taxon>Pseudomonadota</taxon>
        <taxon>Alphaproteobacteria</taxon>
        <taxon>Sphingomonadales</taxon>
        <taxon>Erythrobacteraceae</taxon>
        <taxon>Parerythrobacter</taxon>
    </lineage>
</organism>
<dbReference type="PROSITE" id="PS51257">
    <property type="entry name" value="PROKAR_LIPOPROTEIN"/>
    <property type="match status" value="1"/>
</dbReference>
<dbReference type="OrthoDB" id="7433293at2"/>
<dbReference type="EMBL" id="WTYE01000001">
    <property type="protein sequence ID" value="MXP32695.1"/>
    <property type="molecule type" value="Genomic_DNA"/>
</dbReference>
<proteinExistence type="predicted"/>
<reference evidence="1 2" key="1">
    <citation type="submission" date="2019-12" db="EMBL/GenBank/DDBJ databases">
        <title>Genomic-based taxomic classification of the family Erythrobacteraceae.</title>
        <authorList>
            <person name="Xu L."/>
        </authorList>
    </citation>
    <scope>NUCLEOTIDE SEQUENCE [LARGE SCALE GENOMIC DNA]</scope>
    <source>
        <strain evidence="1 2">JCM 16677</strain>
    </source>
</reference>
<gene>
    <name evidence="1" type="ORF">GRI94_12770</name>
</gene>
<keyword evidence="2" id="KW-1185">Reference proteome</keyword>
<dbReference type="RefSeq" id="WP_160780012.1">
    <property type="nucleotide sequence ID" value="NZ_BAAAZF010000001.1"/>
</dbReference>
<evidence type="ECO:0000313" key="1">
    <source>
        <dbReference type="EMBL" id="MXP32695.1"/>
    </source>
</evidence>
<name>A0A845AUF7_9SPHN</name>
<dbReference type="Proteomes" id="UP000446786">
    <property type="component" value="Unassembled WGS sequence"/>
</dbReference>
<sequence length="319" mass="35059">MRKSLGIIVAAFATVALGGCTTMRGGPKNVIEELGSSLSVKDGDVSVALVTRDQIIQHYVLKAADKRAFRNRVIDHYMGEMDRQYEKYSMRLFNEGVQTALGFDAAIIGLSSTAALFESSADDLASVISAFAGLQSAVNKNLYFDRTLPALIVTMDAKRAEVEAELINRKSQQAADYSLEAAIRDLRRYQQAGTLMRAVTAVTETASVEKEEAEEAARRAYELQLGFTCVPDDSLAEESPRLFGYFGTLQDDLFSGDAAKATQAEQKIRYLAVALGLSAQGTMDEVLETLSVYLTEKVCTKEQFDVLEEKLEDVWKVKL</sequence>
<protein>
    <submittedName>
        <fullName evidence="1">Uncharacterized protein</fullName>
    </submittedName>
</protein>
<accession>A0A845AUF7</accession>